<evidence type="ECO:0000256" key="2">
    <source>
        <dbReference type="ARBA" id="ARBA00016549"/>
    </source>
</evidence>
<evidence type="ECO:0000256" key="1">
    <source>
        <dbReference type="ARBA" id="ARBA00001968"/>
    </source>
</evidence>
<comment type="caution">
    <text evidence="6">The sequence shown here is derived from an EMBL/GenBank/DDBJ whole genome shotgun (WGS) entry which is preliminary data.</text>
</comment>
<dbReference type="Proteomes" id="UP000251341">
    <property type="component" value="Unassembled WGS sequence"/>
</dbReference>
<sequence>MGSGISIHPCAPRNDAAVAALSGLPSSVISDVMGRLVGTTGLNLVNRTNLTVCGVAVTVKVRAGDNLLIHKALDMLRPGDVLVVDGEGDVSRALVGEIMMTSAIVQGAIGFVIDGAVRDSEAFEEHPFPCWARGVNLRGPYKDGPGSINSPVTVGGMRVNPGDIIVGDADGVVAVPPTDALLLGKMAHDKVLDEQKMIADIKSGTYSSAWVDALIKQKGD</sequence>
<comment type="cofactor">
    <cofactor evidence="1">
        <name>a divalent metal cation</name>
        <dbReference type="ChEBI" id="CHEBI:60240"/>
    </cofactor>
</comment>
<feature type="binding site" evidence="5">
    <location>
        <position position="119"/>
    </location>
    <ligand>
        <name>Mg(2+)</name>
        <dbReference type="ChEBI" id="CHEBI:18420"/>
    </ligand>
</feature>
<dbReference type="PANTHER" id="PTHR33254">
    <property type="entry name" value="4-HYDROXY-4-METHYL-2-OXOGLUTARATE ALDOLASE 3-RELATED"/>
    <property type="match status" value="1"/>
</dbReference>
<protein>
    <recommendedName>
        <fullName evidence="2">Putative 4-hydroxy-4-methyl-2-oxoglutarate aldolase</fullName>
    </recommendedName>
    <alternativeName>
        <fullName evidence="3">Regulator of ribonuclease activity homolog</fullName>
    </alternativeName>
    <alternativeName>
        <fullName evidence="4">RraA-like protein</fullName>
    </alternativeName>
</protein>
<proteinExistence type="predicted"/>
<dbReference type="SUPFAM" id="SSF89562">
    <property type="entry name" value="RraA-like"/>
    <property type="match status" value="1"/>
</dbReference>
<feature type="binding site" evidence="5">
    <location>
        <position position="118"/>
    </location>
    <ligand>
        <name>substrate</name>
    </ligand>
</feature>
<comment type="cofactor">
    <cofactor evidence="5">
        <name>Mg(2+)</name>
        <dbReference type="ChEBI" id="CHEBI:18420"/>
    </cofactor>
</comment>
<organism evidence="6 7">
    <name type="scientific">Limnohabitans curvus</name>
    <dbReference type="NCBI Taxonomy" id="323423"/>
    <lineage>
        <taxon>Bacteria</taxon>
        <taxon>Pseudomonadati</taxon>
        <taxon>Pseudomonadota</taxon>
        <taxon>Betaproteobacteria</taxon>
        <taxon>Burkholderiales</taxon>
        <taxon>Comamonadaceae</taxon>
        <taxon>Limnohabitans</taxon>
    </lineage>
</organism>
<dbReference type="EMBL" id="NESP01000001">
    <property type="protein sequence ID" value="PUE60357.1"/>
    <property type="molecule type" value="Genomic_DNA"/>
</dbReference>
<gene>
    <name evidence="6" type="ORF">B9Z44_12720</name>
</gene>
<evidence type="ECO:0000256" key="5">
    <source>
        <dbReference type="PIRSR" id="PIRSR605493-1"/>
    </source>
</evidence>
<dbReference type="CDD" id="cd16841">
    <property type="entry name" value="RraA_family"/>
    <property type="match status" value="1"/>
</dbReference>
<name>A0A315G3S0_9BURK</name>
<feature type="binding site" evidence="5">
    <location>
        <begin position="96"/>
        <end position="99"/>
    </location>
    <ligand>
        <name>substrate</name>
    </ligand>
</feature>
<dbReference type="InterPro" id="IPR036704">
    <property type="entry name" value="RraA/RraA-like_sf"/>
</dbReference>
<keyword evidence="5" id="KW-0479">Metal-binding</keyword>
<dbReference type="GO" id="GO:0046872">
    <property type="term" value="F:metal ion binding"/>
    <property type="evidence" value="ECO:0007669"/>
    <property type="project" value="UniProtKB-KW"/>
</dbReference>
<dbReference type="RefSeq" id="WP_108360167.1">
    <property type="nucleotide sequence ID" value="NZ_NESP01000001.1"/>
</dbReference>
<evidence type="ECO:0000313" key="7">
    <source>
        <dbReference type="Proteomes" id="UP000251341"/>
    </source>
</evidence>
<dbReference type="InterPro" id="IPR005493">
    <property type="entry name" value="RraA/RraA-like"/>
</dbReference>
<evidence type="ECO:0000256" key="4">
    <source>
        <dbReference type="ARBA" id="ARBA00030169"/>
    </source>
</evidence>
<dbReference type="PANTHER" id="PTHR33254:SF4">
    <property type="entry name" value="4-HYDROXY-4-METHYL-2-OXOGLUTARATE ALDOLASE 3-RELATED"/>
    <property type="match status" value="1"/>
</dbReference>
<accession>A0A315G3S0</accession>
<evidence type="ECO:0000313" key="6">
    <source>
        <dbReference type="EMBL" id="PUE60357.1"/>
    </source>
</evidence>
<dbReference type="Pfam" id="PF03737">
    <property type="entry name" value="RraA-like"/>
    <property type="match status" value="1"/>
</dbReference>
<dbReference type="NCBIfam" id="NF004850">
    <property type="entry name" value="PRK06201.1"/>
    <property type="match status" value="1"/>
</dbReference>
<keyword evidence="5" id="KW-0460">Magnesium</keyword>
<keyword evidence="7" id="KW-1185">Reference proteome</keyword>
<reference evidence="6 7" key="1">
    <citation type="submission" date="2017-04" db="EMBL/GenBank/DDBJ databases">
        <title>Unexpected and diverse lifestyles within the genus Limnohabitans.</title>
        <authorList>
            <person name="Kasalicky V."/>
            <person name="Mehrshad M."/>
            <person name="Andrei S.-A."/>
            <person name="Salcher M."/>
            <person name="Kratochvilova H."/>
            <person name="Simek K."/>
            <person name="Ghai R."/>
        </authorList>
    </citation>
    <scope>NUCLEOTIDE SEQUENCE [LARGE SCALE GENOMIC DNA]</scope>
    <source>
        <strain evidence="6 7">MWH-C5</strain>
    </source>
</reference>
<dbReference type="AlphaFoldDB" id="A0A315G3S0"/>
<dbReference type="Gene3D" id="3.50.30.40">
    <property type="entry name" value="Ribonuclease E inhibitor RraA/RraA-like"/>
    <property type="match status" value="1"/>
</dbReference>
<evidence type="ECO:0000256" key="3">
    <source>
        <dbReference type="ARBA" id="ARBA00029596"/>
    </source>
</evidence>